<dbReference type="SUPFAM" id="SSF53335">
    <property type="entry name" value="S-adenosyl-L-methionine-dependent methyltransferases"/>
    <property type="match status" value="1"/>
</dbReference>
<feature type="domain" description="Methyltransferase type 11" evidence="6">
    <location>
        <begin position="107"/>
        <end position="165"/>
    </location>
</feature>
<reference evidence="7 8" key="1">
    <citation type="submission" date="2024-07" db="EMBL/GenBank/DDBJ databases">
        <title>Section-level genome sequencing and comparative genomics of Aspergillus sections Usti and Cavernicolus.</title>
        <authorList>
            <consortium name="Lawrence Berkeley National Laboratory"/>
            <person name="Nybo J.L."/>
            <person name="Vesth T.C."/>
            <person name="Theobald S."/>
            <person name="Frisvad J.C."/>
            <person name="Larsen T.O."/>
            <person name="Kjaerboelling I."/>
            <person name="Rothschild-Mancinelli K."/>
            <person name="Lyhne E.K."/>
            <person name="Kogle M.E."/>
            <person name="Barry K."/>
            <person name="Clum A."/>
            <person name="Na H."/>
            <person name="Ledsgaard L."/>
            <person name="Lin J."/>
            <person name="Lipzen A."/>
            <person name="Kuo A."/>
            <person name="Riley R."/>
            <person name="Mondo S."/>
            <person name="LaButti K."/>
            <person name="Haridas S."/>
            <person name="Pangalinan J."/>
            <person name="Salamov A.A."/>
            <person name="Simmons B.A."/>
            <person name="Magnuson J.K."/>
            <person name="Chen J."/>
            <person name="Drula E."/>
            <person name="Henrissat B."/>
            <person name="Wiebenga A."/>
            <person name="Lubbers R.J."/>
            <person name="Gomes A.C."/>
            <person name="Macurrencykelacurrency M.R."/>
            <person name="Stajich J."/>
            <person name="Grigoriev I.V."/>
            <person name="Mortensen U.H."/>
            <person name="De vries R.P."/>
            <person name="Baker S.E."/>
            <person name="Andersen M.R."/>
        </authorList>
    </citation>
    <scope>NUCLEOTIDE SEQUENCE [LARGE SCALE GENOMIC DNA]</scope>
    <source>
        <strain evidence="7 8">CBS 756.74</strain>
    </source>
</reference>
<proteinExistence type="inferred from homology"/>
<keyword evidence="3" id="KW-0808">Transferase</keyword>
<organism evidence="7 8">
    <name type="scientific">Aspergillus pseudodeflectus</name>
    <dbReference type="NCBI Taxonomy" id="176178"/>
    <lineage>
        <taxon>Eukaryota</taxon>
        <taxon>Fungi</taxon>
        <taxon>Dikarya</taxon>
        <taxon>Ascomycota</taxon>
        <taxon>Pezizomycotina</taxon>
        <taxon>Eurotiomycetes</taxon>
        <taxon>Eurotiomycetidae</taxon>
        <taxon>Eurotiales</taxon>
        <taxon>Aspergillaceae</taxon>
        <taxon>Aspergillus</taxon>
        <taxon>Aspergillus subgen. Nidulantes</taxon>
    </lineage>
</organism>
<evidence type="ECO:0000256" key="5">
    <source>
        <dbReference type="SAM" id="MobiDB-lite"/>
    </source>
</evidence>
<feature type="region of interest" description="Disordered" evidence="5">
    <location>
        <begin position="1"/>
        <end position="22"/>
    </location>
</feature>
<sequence length="317" mass="34350">MGPRTIKAPALSHQKSSDTKHPQWDWEQYIKYRPVYPDSLLEAIYTYDAAAASRATPKRFARVVLSEPNREFQGVARGGLSPSPPYPNDFAASASTATRVQDQEQGEEKQDISSRFTYLAESAKHSSVASGSIDLVIIPEALHWTEIPASVSEFARQLKSSGTLCVLQYGPVRIVDNQCAQAVWEGLFCDAVRDLFFGKGDGPDQQSVNPGNASPGNESYILAGRRCATGFDNVGIPSDQWKDGIIRTFTDTAGDLKKLGIAAGAAGLGEEDDAVGAADQRIFVEGNREWMAGGCDLAWLQGGYVSFFSRDGASRMI</sequence>
<evidence type="ECO:0000256" key="1">
    <source>
        <dbReference type="ARBA" id="ARBA00008361"/>
    </source>
</evidence>
<dbReference type="RefSeq" id="XP_070893121.1">
    <property type="nucleotide sequence ID" value="XM_071047231.1"/>
</dbReference>
<dbReference type="PANTHER" id="PTHR44942">
    <property type="entry name" value="METHYLTRANSF_11 DOMAIN-CONTAINING PROTEIN"/>
    <property type="match status" value="1"/>
</dbReference>
<gene>
    <name evidence="7" type="ORF">BJX68DRAFT_272548</name>
</gene>
<dbReference type="Proteomes" id="UP001610444">
    <property type="component" value="Unassembled WGS sequence"/>
</dbReference>
<evidence type="ECO:0000256" key="2">
    <source>
        <dbReference type="ARBA" id="ARBA00022603"/>
    </source>
</evidence>
<keyword evidence="8" id="KW-1185">Reference proteome</keyword>
<dbReference type="InterPro" id="IPR029063">
    <property type="entry name" value="SAM-dependent_MTases_sf"/>
</dbReference>
<evidence type="ECO:0000313" key="8">
    <source>
        <dbReference type="Proteomes" id="UP001610444"/>
    </source>
</evidence>
<name>A0ABR4JEZ1_9EURO</name>
<dbReference type="Pfam" id="PF08241">
    <property type="entry name" value="Methyltransf_11"/>
    <property type="match status" value="1"/>
</dbReference>
<dbReference type="PANTHER" id="PTHR44942:SF4">
    <property type="entry name" value="METHYLTRANSFERASE TYPE 11 DOMAIN-CONTAINING PROTEIN"/>
    <property type="match status" value="1"/>
</dbReference>
<keyword evidence="2" id="KW-0489">Methyltransferase</keyword>
<evidence type="ECO:0000256" key="4">
    <source>
        <dbReference type="ARBA" id="ARBA00022691"/>
    </source>
</evidence>
<comment type="caution">
    <text evidence="7">The sequence shown here is derived from an EMBL/GenBank/DDBJ whole genome shotgun (WGS) entry which is preliminary data.</text>
</comment>
<evidence type="ECO:0000259" key="6">
    <source>
        <dbReference type="Pfam" id="PF08241"/>
    </source>
</evidence>
<dbReference type="GeneID" id="98162395"/>
<dbReference type="EMBL" id="JBFXLR010000083">
    <property type="protein sequence ID" value="KAL2838609.1"/>
    <property type="molecule type" value="Genomic_DNA"/>
</dbReference>
<dbReference type="InterPro" id="IPR013216">
    <property type="entry name" value="Methyltransf_11"/>
</dbReference>
<evidence type="ECO:0000313" key="7">
    <source>
        <dbReference type="EMBL" id="KAL2838609.1"/>
    </source>
</evidence>
<dbReference type="InterPro" id="IPR051052">
    <property type="entry name" value="Diverse_substrate_MTase"/>
</dbReference>
<comment type="similarity">
    <text evidence="1">Belongs to the methyltransferase superfamily.</text>
</comment>
<feature type="region of interest" description="Disordered" evidence="5">
    <location>
        <begin position="75"/>
        <end position="110"/>
    </location>
</feature>
<protein>
    <recommendedName>
        <fullName evidence="6">Methyltransferase type 11 domain-containing protein</fullName>
    </recommendedName>
</protein>
<dbReference type="Gene3D" id="3.40.50.150">
    <property type="entry name" value="Vaccinia Virus protein VP39"/>
    <property type="match status" value="1"/>
</dbReference>
<accession>A0ABR4JEZ1</accession>
<keyword evidence="4" id="KW-0949">S-adenosyl-L-methionine</keyword>
<evidence type="ECO:0000256" key="3">
    <source>
        <dbReference type="ARBA" id="ARBA00022679"/>
    </source>
</evidence>